<name>A0A0D4BYP2_9MICC</name>
<dbReference type="Proteomes" id="UP000061839">
    <property type="component" value="Chromosome"/>
</dbReference>
<sequence length="508" mass="54919">MPHSQIVVPDDDVQLKAALAQLRVEFKLEEQFSDEVMAELSNSLQHHKLPELDLSQLPFITIDPPGSMDLDQAMYLERTPSGYRVHYAIADVPSFVPPNGALDAETRRRGQTIYTPDGRIPLHPAEMSEAAASLLADQLRGAFVWQIELDQQGQTSAVAVRRAQIKSIARLDYQQAQQELEAGTSSDYLSTLQLLKEIGQYRIELERQRGGASLNTPQQEVAHANGGYQLIFRPALAIEDWNAQISLLTGMAAAQLMLDGKVGLLRTMPAPDQAALEKFRAQAVALGKPWPAGMAYGEFLRSLDIADPRQLALMHAATSLFRGAAYTSFDGTLPEHTVQAAVAASYAHTTAPLRRLVDRFVLTTCAALSAGEPVPDWVREALPRLPELMSASDQLAGQVERAALDIVEAALLSSHLGEEFDAVVVAGPRKTAGRAEAANGPATAQTAASRPELARCTVQIQQPAVAAPCQFSGEVEVGSTVKVKLLTADITKREVLFELVSSSHGKVG</sequence>
<dbReference type="HOGENOM" id="CLU_038135_1_0_11"/>
<dbReference type="InterPro" id="IPR050180">
    <property type="entry name" value="RNR_Ribonuclease"/>
</dbReference>
<dbReference type="SUPFAM" id="SSF50249">
    <property type="entry name" value="Nucleic acid-binding proteins"/>
    <property type="match status" value="1"/>
</dbReference>
<dbReference type="OrthoDB" id="5800376at2"/>
<dbReference type="GO" id="GO:0006402">
    <property type="term" value="P:mRNA catabolic process"/>
    <property type="evidence" value="ECO:0007669"/>
    <property type="project" value="TreeGrafter"/>
</dbReference>
<dbReference type="EMBL" id="CP011005">
    <property type="protein sequence ID" value="AJT41542.1"/>
    <property type="molecule type" value="Genomic_DNA"/>
</dbReference>
<dbReference type="InterPro" id="IPR040596">
    <property type="entry name" value="RNase_II_C_S1"/>
</dbReference>
<dbReference type="GO" id="GO:0005829">
    <property type="term" value="C:cytosol"/>
    <property type="evidence" value="ECO:0007669"/>
    <property type="project" value="TreeGrafter"/>
</dbReference>
<reference evidence="2 3" key="1">
    <citation type="journal article" date="2015" name="Genome Announc.">
        <title>Complete Genome Sequencing of Protease-Producing Novel Arthrobacter sp. Strain IHBB 11108 Using PacBio Single-Molecule Real-Time Sequencing Technology.</title>
        <authorList>
            <person name="Kiran S."/>
            <person name="Swarnkar M.K."/>
            <person name="Pal M."/>
            <person name="Thakur R."/>
            <person name="Tewari R."/>
            <person name="Singh A.K."/>
            <person name="Gulati A."/>
        </authorList>
    </citation>
    <scope>NUCLEOTIDE SEQUENCE [LARGE SCALE GENOMIC DNA]</scope>
    <source>
        <strain evidence="2 3">IHBB 11108</strain>
    </source>
</reference>
<dbReference type="SMART" id="SM00955">
    <property type="entry name" value="RNB"/>
    <property type="match status" value="1"/>
</dbReference>
<dbReference type="RefSeq" id="WP_045074991.1">
    <property type="nucleotide sequence ID" value="NZ_CP011005.1"/>
</dbReference>
<dbReference type="PATRIC" id="fig|1618207.4.peg.1720"/>
<dbReference type="InterPro" id="IPR012340">
    <property type="entry name" value="NA-bd_OB-fold"/>
</dbReference>
<dbReference type="AlphaFoldDB" id="A0A0D4BYP2"/>
<protein>
    <submittedName>
        <fullName evidence="2">Ribonuclease II</fullName>
    </submittedName>
</protein>
<accession>A0A0D4BYP2</accession>
<evidence type="ECO:0000259" key="1">
    <source>
        <dbReference type="SMART" id="SM00955"/>
    </source>
</evidence>
<dbReference type="Pfam" id="PF00773">
    <property type="entry name" value="RNB"/>
    <property type="match status" value="1"/>
</dbReference>
<dbReference type="PANTHER" id="PTHR23355:SF9">
    <property type="entry name" value="DIS3-LIKE EXONUCLEASE 2"/>
    <property type="match status" value="1"/>
</dbReference>
<dbReference type="GO" id="GO:0004540">
    <property type="term" value="F:RNA nuclease activity"/>
    <property type="evidence" value="ECO:0007669"/>
    <property type="project" value="InterPro"/>
</dbReference>
<evidence type="ECO:0000313" key="2">
    <source>
        <dbReference type="EMBL" id="AJT41542.1"/>
    </source>
</evidence>
<dbReference type="STRING" id="1618207.UM93_08500"/>
<dbReference type="PANTHER" id="PTHR23355">
    <property type="entry name" value="RIBONUCLEASE"/>
    <property type="match status" value="1"/>
</dbReference>
<organism evidence="2 3">
    <name type="scientific">Psychromicrobium lacuslunae</name>
    <dbReference type="NCBI Taxonomy" id="1618207"/>
    <lineage>
        <taxon>Bacteria</taxon>
        <taxon>Bacillati</taxon>
        <taxon>Actinomycetota</taxon>
        <taxon>Actinomycetes</taxon>
        <taxon>Micrococcales</taxon>
        <taxon>Micrococcaceae</taxon>
        <taxon>Psychromicrobium</taxon>
    </lineage>
</organism>
<dbReference type="KEGG" id="ari:UM93_08500"/>
<dbReference type="Pfam" id="PF18614">
    <property type="entry name" value="RNase_II_C_S1"/>
    <property type="match status" value="1"/>
</dbReference>
<gene>
    <name evidence="2" type="ORF">UM93_08500</name>
</gene>
<feature type="domain" description="RNB" evidence="1">
    <location>
        <begin position="51"/>
        <end position="371"/>
    </location>
</feature>
<evidence type="ECO:0000313" key="3">
    <source>
        <dbReference type="Proteomes" id="UP000061839"/>
    </source>
</evidence>
<dbReference type="InterPro" id="IPR001900">
    <property type="entry name" value="RNase_II/R"/>
</dbReference>
<dbReference type="GO" id="GO:0003723">
    <property type="term" value="F:RNA binding"/>
    <property type="evidence" value="ECO:0007669"/>
    <property type="project" value="InterPro"/>
</dbReference>
<proteinExistence type="predicted"/>
<keyword evidence="3" id="KW-1185">Reference proteome</keyword>